<keyword evidence="4" id="KW-1185">Reference proteome</keyword>
<dbReference type="Proteomes" id="UP000321960">
    <property type="component" value="Unassembled WGS sequence"/>
</dbReference>
<reference evidence="2" key="4">
    <citation type="submission" date="2023-01" db="EMBL/GenBank/DDBJ databases">
        <title>Draft genome sequence of Methylobacterium oxalidis strain NBRC 107715.</title>
        <authorList>
            <person name="Sun Q."/>
            <person name="Mori K."/>
        </authorList>
    </citation>
    <scope>NUCLEOTIDE SEQUENCE</scope>
    <source>
        <strain evidence="2">NBRC 107715</strain>
    </source>
</reference>
<reference evidence="2" key="1">
    <citation type="journal article" date="2014" name="Int. J. Syst. Evol. Microbiol.">
        <title>Complete genome of a new Firmicutes species belonging to the dominant human colonic microbiota ('Ruminococcus bicirculans') reveals two chromosomes and a selective capacity to utilize plant glucans.</title>
        <authorList>
            <consortium name="NISC Comparative Sequencing Program"/>
            <person name="Wegmann U."/>
            <person name="Louis P."/>
            <person name="Goesmann A."/>
            <person name="Henrissat B."/>
            <person name="Duncan S.H."/>
            <person name="Flint H.J."/>
        </authorList>
    </citation>
    <scope>NUCLEOTIDE SEQUENCE</scope>
    <source>
        <strain evidence="2">NBRC 107715</strain>
    </source>
</reference>
<dbReference type="EMBL" id="BJZU01000142">
    <property type="protein sequence ID" value="GEP07228.1"/>
    <property type="molecule type" value="Genomic_DNA"/>
</dbReference>
<dbReference type="EMBL" id="BSPK01000022">
    <property type="protein sequence ID" value="GLS63460.1"/>
    <property type="molecule type" value="Genomic_DNA"/>
</dbReference>
<dbReference type="AlphaFoldDB" id="A0A512JB87"/>
<proteinExistence type="predicted"/>
<evidence type="ECO:0000313" key="1">
    <source>
        <dbReference type="EMBL" id="GEP07228.1"/>
    </source>
</evidence>
<gene>
    <name evidence="2" type="ORF">GCM10007888_18410</name>
    <name evidence="1" type="ORF">MOX02_52660</name>
</gene>
<reference evidence="1 3" key="3">
    <citation type="submission" date="2019-07" db="EMBL/GenBank/DDBJ databases">
        <title>Whole genome shotgun sequence of Methylobacterium oxalidis NBRC 107715.</title>
        <authorList>
            <person name="Hosoyama A."/>
            <person name="Uohara A."/>
            <person name="Ohji S."/>
            <person name="Ichikawa N."/>
        </authorList>
    </citation>
    <scope>NUCLEOTIDE SEQUENCE [LARGE SCALE GENOMIC DNA]</scope>
    <source>
        <strain evidence="1 3">NBRC 107715</strain>
    </source>
</reference>
<evidence type="ECO:0000313" key="3">
    <source>
        <dbReference type="Proteomes" id="UP000321960"/>
    </source>
</evidence>
<name>A0A512JB87_9HYPH</name>
<reference evidence="4" key="2">
    <citation type="journal article" date="2019" name="Int. J. Syst. Evol. Microbiol.">
        <title>The Global Catalogue of Microorganisms (GCM) 10K type strain sequencing project: providing services to taxonomists for standard genome sequencing and annotation.</title>
        <authorList>
            <consortium name="The Broad Institute Genomics Platform"/>
            <consortium name="The Broad Institute Genome Sequencing Center for Infectious Disease"/>
            <person name="Wu L."/>
            <person name="Ma J."/>
        </authorList>
    </citation>
    <scope>NUCLEOTIDE SEQUENCE [LARGE SCALE GENOMIC DNA]</scope>
    <source>
        <strain evidence="4">NBRC 107715</strain>
    </source>
</reference>
<dbReference type="Proteomes" id="UP001156856">
    <property type="component" value="Unassembled WGS sequence"/>
</dbReference>
<organism evidence="1 3">
    <name type="scientific">Methylobacterium oxalidis</name>
    <dbReference type="NCBI Taxonomy" id="944322"/>
    <lineage>
        <taxon>Bacteria</taxon>
        <taxon>Pseudomonadati</taxon>
        <taxon>Pseudomonadota</taxon>
        <taxon>Alphaproteobacteria</taxon>
        <taxon>Hyphomicrobiales</taxon>
        <taxon>Methylobacteriaceae</taxon>
        <taxon>Methylobacterium</taxon>
    </lineage>
</organism>
<evidence type="ECO:0000313" key="4">
    <source>
        <dbReference type="Proteomes" id="UP001156856"/>
    </source>
</evidence>
<comment type="caution">
    <text evidence="1">The sequence shown here is derived from an EMBL/GenBank/DDBJ whole genome shotgun (WGS) entry which is preliminary data.</text>
</comment>
<sequence length="102" mass="10978">MAMTEPKQGDRANPLAAALDALETALLTFTAEVAARDETLATEVLEKTALAINAVLDGPRYMSPDKSATSYDTAIRSAVRCQVNAILDKAREVTAARRSQHF</sequence>
<accession>A0A512JB87</accession>
<evidence type="ECO:0000313" key="2">
    <source>
        <dbReference type="EMBL" id="GLS63460.1"/>
    </source>
</evidence>
<protein>
    <submittedName>
        <fullName evidence="1">Uncharacterized protein</fullName>
    </submittedName>
</protein>